<evidence type="ECO:0000313" key="2">
    <source>
        <dbReference type="Proteomes" id="UP000234331"/>
    </source>
</evidence>
<dbReference type="EMBL" id="FZMO01000101">
    <property type="protein sequence ID" value="SNQ47425.1"/>
    <property type="molecule type" value="Genomic_DNA"/>
</dbReference>
<dbReference type="Gene3D" id="3.40.50.720">
    <property type="entry name" value="NAD(P)-binding Rossmann-like Domain"/>
    <property type="match status" value="1"/>
</dbReference>
<accession>A0A2I2KP30</accession>
<reference evidence="1 2" key="1">
    <citation type="submission" date="2017-06" db="EMBL/GenBank/DDBJ databases">
        <authorList>
            <person name="Kim H.J."/>
            <person name="Triplett B.A."/>
        </authorList>
    </citation>
    <scope>NUCLEOTIDE SEQUENCE [LARGE SCALE GENOMIC DNA]</scope>
    <source>
        <strain evidence="1">FRACA_ARgP5</strain>
    </source>
</reference>
<organism evidence="1 2">
    <name type="scientific">Frankia canadensis</name>
    <dbReference type="NCBI Taxonomy" id="1836972"/>
    <lineage>
        <taxon>Bacteria</taxon>
        <taxon>Bacillati</taxon>
        <taxon>Actinomycetota</taxon>
        <taxon>Actinomycetes</taxon>
        <taxon>Frankiales</taxon>
        <taxon>Frankiaceae</taxon>
        <taxon>Frankia</taxon>
    </lineage>
</organism>
<dbReference type="AlphaFoldDB" id="A0A2I2KP30"/>
<dbReference type="SUPFAM" id="SSF51735">
    <property type="entry name" value="NAD(P)-binding Rossmann-fold domains"/>
    <property type="match status" value="1"/>
</dbReference>
<keyword evidence="2" id="KW-1185">Reference proteome</keyword>
<sequence>MVAAARTVTPELRDLGAADGPARLVEAALAELGELDVLVNNVGGGDGGAVAGARTRDSTTAACRARMSL</sequence>
<name>A0A2I2KP30_9ACTN</name>
<dbReference type="InterPro" id="IPR036291">
    <property type="entry name" value="NAD(P)-bd_dom_sf"/>
</dbReference>
<evidence type="ECO:0000313" key="1">
    <source>
        <dbReference type="EMBL" id="SNQ47425.1"/>
    </source>
</evidence>
<dbReference type="Proteomes" id="UP000234331">
    <property type="component" value="Unassembled WGS sequence"/>
</dbReference>
<proteinExistence type="predicted"/>
<protein>
    <submittedName>
        <fullName evidence="1">Short-chain dehydrogenase</fullName>
    </submittedName>
</protein>
<gene>
    <name evidence="1" type="ORF">FRACA_190004</name>
</gene>